<reference evidence="1 2" key="1">
    <citation type="journal article" date="2020" name="IScience">
        <title>Genome Sequencing of the Endangered Kingdonia uniflora (Circaeasteraceae, Ranunculales) Reveals Potential Mechanisms of Evolutionary Specialization.</title>
        <authorList>
            <person name="Sun Y."/>
            <person name="Deng T."/>
            <person name="Zhang A."/>
            <person name="Moore M.J."/>
            <person name="Landis J.B."/>
            <person name="Lin N."/>
            <person name="Zhang H."/>
            <person name="Zhang X."/>
            <person name="Huang J."/>
            <person name="Zhang X."/>
            <person name="Sun H."/>
            <person name="Wang H."/>
        </authorList>
    </citation>
    <scope>NUCLEOTIDE SEQUENCE [LARGE SCALE GENOMIC DNA]</scope>
    <source>
        <strain evidence="1">TB1705</strain>
        <tissue evidence="1">Leaf</tissue>
    </source>
</reference>
<comment type="caution">
    <text evidence="1">The sequence shown here is derived from an EMBL/GenBank/DDBJ whole genome shotgun (WGS) entry which is preliminary data.</text>
</comment>
<sequence>MVRPLELHVVVRWKEWRKREESSLLNWQGRKKTDTLLRDIYLAVGHSNKRKEGSSSAREGEMDYDRNFLWSGNSTIRKVCVVGWNKTCKPRKEGAIDIRSLKEVNLALLMKFAWNFLNGQDDWAKLMRAKFNTKAGNRIYSTQGSSVWAGIRGAVTEVEQRSGWIVGDGKDIDL</sequence>
<evidence type="ECO:0000313" key="1">
    <source>
        <dbReference type="EMBL" id="KAF6143486.1"/>
    </source>
</evidence>
<dbReference type="EMBL" id="JACGCM010002205">
    <property type="protein sequence ID" value="KAF6143486.1"/>
    <property type="molecule type" value="Genomic_DNA"/>
</dbReference>
<dbReference type="OrthoDB" id="1435349at2759"/>
<dbReference type="Proteomes" id="UP000541444">
    <property type="component" value="Unassembled WGS sequence"/>
</dbReference>
<proteinExistence type="predicted"/>
<dbReference type="AlphaFoldDB" id="A0A7J7LLF7"/>
<organism evidence="1 2">
    <name type="scientific">Kingdonia uniflora</name>
    <dbReference type="NCBI Taxonomy" id="39325"/>
    <lineage>
        <taxon>Eukaryota</taxon>
        <taxon>Viridiplantae</taxon>
        <taxon>Streptophyta</taxon>
        <taxon>Embryophyta</taxon>
        <taxon>Tracheophyta</taxon>
        <taxon>Spermatophyta</taxon>
        <taxon>Magnoliopsida</taxon>
        <taxon>Ranunculales</taxon>
        <taxon>Circaeasteraceae</taxon>
        <taxon>Kingdonia</taxon>
    </lineage>
</organism>
<evidence type="ECO:0000313" key="2">
    <source>
        <dbReference type="Proteomes" id="UP000541444"/>
    </source>
</evidence>
<keyword evidence="2" id="KW-1185">Reference proteome</keyword>
<gene>
    <name evidence="1" type="ORF">GIB67_029655</name>
</gene>
<name>A0A7J7LLF7_9MAGN</name>
<protein>
    <submittedName>
        <fullName evidence="1">Uncharacterized protein</fullName>
    </submittedName>
</protein>
<accession>A0A7J7LLF7</accession>